<dbReference type="CDD" id="cd11614">
    <property type="entry name" value="SAF_CpaB_FlgA_like"/>
    <property type="match status" value="1"/>
</dbReference>
<evidence type="ECO:0000256" key="7">
    <source>
        <dbReference type="RuleBase" id="RU362063"/>
    </source>
</evidence>
<dbReference type="GO" id="GO:0042597">
    <property type="term" value="C:periplasmic space"/>
    <property type="evidence" value="ECO:0007669"/>
    <property type="project" value="UniProtKB-SubCell"/>
</dbReference>
<keyword evidence="4 7" id="KW-0732">Signal</keyword>
<dbReference type="Pfam" id="PF17656">
    <property type="entry name" value="ChapFlgA_N"/>
    <property type="match status" value="1"/>
</dbReference>
<keyword evidence="9" id="KW-0969">Cilium</keyword>
<evidence type="ECO:0000256" key="2">
    <source>
        <dbReference type="ARBA" id="ARBA00010474"/>
    </source>
</evidence>
<feature type="signal peptide" evidence="7">
    <location>
        <begin position="1"/>
        <end position="26"/>
    </location>
</feature>
<organism evidence="9 10">
    <name type="scientific">Samsonia erythrinae</name>
    <dbReference type="NCBI Taxonomy" id="160434"/>
    <lineage>
        <taxon>Bacteria</taxon>
        <taxon>Pseudomonadati</taxon>
        <taxon>Pseudomonadota</taxon>
        <taxon>Gammaproteobacteria</taxon>
        <taxon>Enterobacterales</taxon>
        <taxon>Pectobacteriaceae</taxon>
        <taxon>Samsonia</taxon>
    </lineage>
</organism>
<dbReference type="InterPro" id="IPR017585">
    <property type="entry name" value="SAF_FlgA"/>
</dbReference>
<keyword evidence="9" id="KW-0966">Cell projection</keyword>
<dbReference type="SMART" id="SM00858">
    <property type="entry name" value="SAF"/>
    <property type="match status" value="1"/>
</dbReference>
<dbReference type="Pfam" id="PF13144">
    <property type="entry name" value="ChapFlgA"/>
    <property type="match status" value="1"/>
</dbReference>
<dbReference type="NCBIfam" id="TIGR03170">
    <property type="entry name" value="flgA_cterm"/>
    <property type="match status" value="1"/>
</dbReference>
<dbReference type="InterPro" id="IPR013974">
    <property type="entry name" value="SAF"/>
</dbReference>
<keyword evidence="9" id="KW-0282">Flagellum</keyword>
<dbReference type="Proteomes" id="UP000295433">
    <property type="component" value="Unassembled WGS sequence"/>
</dbReference>
<comment type="subcellular location">
    <subcellularLocation>
        <location evidence="1 7">Periplasm</location>
    </subcellularLocation>
</comment>
<evidence type="ECO:0000256" key="5">
    <source>
        <dbReference type="ARBA" id="ARBA00022764"/>
    </source>
</evidence>
<dbReference type="AlphaFoldDB" id="A0A4R3VKZ3"/>
<dbReference type="OrthoDB" id="7065435at2"/>
<name>A0A4R3VKZ3_9GAMM</name>
<dbReference type="Gene3D" id="3.90.1210.10">
    <property type="entry name" value="Antifreeze-like/N-acetylneuraminic acid synthase C-terminal domain"/>
    <property type="match status" value="1"/>
</dbReference>
<dbReference type="PANTHER" id="PTHR36307:SF1">
    <property type="entry name" value="FLAGELLA BASAL BODY P-RING FORMATION PROTEIN FLGA"/>
    <property type="match status" value="1"/>
</dbReference>
<sequence>MKILSNYLCLVTSCFFPLLFCPPAQASDLKAQINQFFSARFQGSENTVNVVIKSPESQWPQCETPQITQSGNAKMWGNVSVSVRCGQQRRFIQTEVQVTGNYVTSSRPINRGTTLSEKDIRLTKGRLDLLPLRAILTLQDAQGAVLLRDLTPGQVITTAMIRRAWVVKAGQSVQIIAQGEGFTVNGEGKAMNNAAAGQAVRVRTANGQITSGIAGDDGIILISP</sequence>
<accession>A0A4R3VKZ3</accession>
<proteinExistence type="inferred from homology"/>
<dbReference type="EMBL" id="SMBY01000003">
    <property type="protein sequence ID" value="TCV06923.1"/>
    <property type="molecule type" value="Genomic_DNA"/>
</dbReference>
<dbReference type="InterPro" id="IPR041231">
    <property type="entry name" value="FlgA_N"/>
</dbReference>
<dbReference type="PANTHER" id="PTHR36307">
    <property type="entry name" value="FLAGELLA BASAL BODY P-RING FORMATION PROTEIN FLGA"/>
    <property type="match status" value="1"/>
</dbReference>
<evidence type="ECO:0000256" key="3">
    <source>
        <dbReference type="ARBA" id="ARBA00014754"/>
    </source>
</evidence>
<protein>
    <recommendedName>
        <fullName evidence="3 7">Flagella basal body P-ring formation protein FlgA</fullName>
    </recommendedName>
</protein>
<evidence type="ECO:0000256" key="6">
    <source>
        <dbReference type="ARBA" id="ARBA00025643"/>
    </source>
</evidence>
<keyword evidence="7" id="KW-1005">Bacterial flagellum biogenesis</keyword>
<feature type="domain" description="SAF" evidence="8">
    <location>
        <begin position="100"/>
        <end position="162"/>
    </location>
</feature>
<feature type="chain" id="PRO_5021043985" description="Flagella basal body P-ring formation protein FlgA" evidence="7">
    <location>
        <begin position="27"/>
        <end position="224"/>
    </location>
</feature>
<evidence type="ECO:0000256" key="1">
    <source>
        <dbReference type="ARBA" id="ARBA00004418"/>
    </source>
</evidence>
<evidence type="ECO:0000259" key="8">
    <source>
        <dbReference type="SMART" id="SM00858"/>
    </source>
</evidence>
<comment type="function">
    <text evidence="6 7">Involved in the assembly process of the P-ring formation. It may associate with FlgF on the rod constituting a structure essential for the P-ring assembly or may act as a modulator protein for the P-ring assembly.</text>
</comment>
<dbReference type="InterPro" id="IPR039246">
    <property type="entry name" value="Flagellar_FlgA"/>
</dbReference>
<comment type="caution">
    <text evidence="9">The sequence shown here is derived from an EMBL/GenBank/DDBJ whole genome shotgun (WGS) entry which is preliminary data.</text>
</comment>
<reference evidence="9 10" key="1">
    <citation type="submission" date="2019-03" db="EMBL/GenBank/DDBJ databases">
        <title>Genomic Encyclopedia of Type Strains, Phase IV (KMG-IV): sequencing the most valuable type-strain genomes for metagenomic binning, comparative biology and taxonomic classification.</title>
        <authorList>
            <person name="Goeker M."/>
        </authorList>
    </citation>
    <scope>NUCLEOTIDE SEQUENCE [LARGE SCALE GENOMIC DNA]</scope>
    <source>
        <strain evidence="9 10">DSM 16730</strain>
    </source>
</reference>
<evidence type="ECO:0000313" key="10">
    <source>
        <dbReference type="Proteomes" id="UP000295433"/>
    </source>
</evidence>
<gene>
    <name evidence="9" type="ORF">EDC54_103172</name>
</gene>
<keyword evidence="5 7" id="KW-0574">Periplasm</keyword>
<keyword evidence="10" id="KW-1185">Reference proteome</keyword>
<evidence type="ECO:0000256" key="4">
    <source>
        <dbReference type="ARBA" id="ARBA00022729"/>
    </source>
</evidence>
<comment type="similarity">
    <text evidence="2 7">Belongs to the FlgA family.</text>
</comment>
<dbReference type="GO" id="GO:0044780">
    <property type="term" value="P:bacterial-type flagellum assembly"/>
    <property type="evidence" value="ECO:0007669"/>
    <property type="project" value="InterPro"/>
</dbReference>
<dbReference type="Gene3D" id="2.30.30.760">
    <property type="match status" value="1"/>
</dbReference>
<dbReference type="RefSeq" id="WP_132454754.1">
    <property type="nucleotide sequence ID" value="NZ_JAWIZJ010000003.1"/>
</dbReference>
<evidence type="ECO:0000313" key="9">
    <source>
        <dbReference type="EMBL" id="TCV06923.1"/>
    </source>
</evidence>